<proteinExistence type="predicted"/>
<dbReference type="EMBL" id="RSEC01000035">
    <property type="protein sequence ID" value="RSD20857.1"/>
    <property type="molecule type" value="Genomic_DNA"/>
</dbReference>
<organism evidence="2 3">
    <name type="scientific">Amycolatopsis eburnea</name>
    <dbReference type="NCBI Taxonomy" id="2267691"/>
    <lineage>
        <taxon>Bacteria</taxon>
        <taxon>Bacillati</taxon>
        <taxon>Actinomycetota</taxon>
        <taxon>Actinomycetes</taxon>
        <taxon>Pseudonocardiales</taxon>
        <taxon>Pseudonocardiaceae</taxon>
        <taxon>Amycolatopsis</taxon>
    </lineage>
</organism>
<evidence type="ECO:0000313" key="3">
    <source>
        <dbReference type="Proteomes" id="UP000267081"/>
    </source>
</evidence>
<keyword evidence="1" id="KW-0812">Transmembrane</keyword>
<dbReference type="AlphaFoldDB" id="A0A3R9F8W5"/>
<keyword evidence="1" id="KW-0472">Membrane</keyword>
<dbReference type="OrthoDB" id="5122469at2"/>
<feature type="transmembrane region" description="Helical" evidence="1">
    <location>
        <begin position="84"/>
        <end position="105"/>
    </location>
</feature>
<accession>A0A3R9F8W5</accession>
<dbReference type="Proteomes" id="UP000267081">
    <property type="component" value="Unassembled WGS sequence"/>
</dbReference>
<name>A0A3R9F8W5_9PSEU</name>
<protein>
    <submittedName>
        <fullName evidence="2">Uncharacterized protein</fullName>
    </submittedName>
</protein>
<keyword evidence="1" id="KW-1133">Transmembrane helix</keyword>
<evidence type="ECO:0000313" key="2">
    <source>
        <dbReference type="EMBL" id="RSD20857.1"/>
    </source>
</evidence>
<feature type="transmembrane region" description="Helical" evidence="1">
    <location>
        <begin position="20"/>
        <end position="42"/>
    </location>
</feature>
<feature type="transmembrane region" description="Helical" evidence="1">
    <location>
        <begin position="54"/>
        <end position="72"/>
    </location>
</feature>
<keyword evidence="3" id="KW-1185">Reference proteome</keyword>
<sequence>MTTTTAPARRTSTAVLIAAWAVPVMVLGQFAFLTVLPIAVVLAGALRAGNSLRWWASGLAAGYAALIGAWLLGPGDAPSLSKFLSPVATGIFAAAGAAVAIAAVVSRRRGR</sequence>
<reference evidence="2 3" key="1">
    <citation type="submission" date="2018-12" db="EMBL/GenBank/DDBJ databases">
        <title>Amycolatopsis eburnea sp. nov. actinomycete associate with arbuscular mycorrhiza fungal spore.</title>
        <authorList>
            <person name="Lumyong S."/>
            <person name="Chaiya L."/>
        </authorList>
    </citation>
    <scope>NUCLEOTIDE SEQUENCE [LARGE SCALE GENOMIC DNA]</scope>
    <source>
        <strain evidence="2 3">GLM-1</strain>
    </source>
</reference>
<dbReference type="RefSeq" id="WP_125307809.1">
    <property type="nucleotide sequence ID" value="NZ_RSEC01000035.1"/>
</dbReference>
<gene>
    <name evidence="2" type="ORF">EIY87_12150</name>
</gene>
<comment type="caution">
    <text evidence="2">The sequence shown here is derived from an EMBL/GenBank/DDBJ whole genome shotgun (WGS) entry which is preliminary data.</text>
</comment>
<evidence type="ECO:0000256" key="1">
    <source>
        <dbReference type="SAM" id="Phobius"/>
    </source>
</evidence>